<comment type="caution">
    <text evidence="2">The sequence shown here is derived from an EMBL/GenBank/DDBJ whole genome shotgun (WGS) entry which is preliminary data.</text>
</comment>
<evidence type="ECO:0000256" key="1">
    <source>
        <dbReference type="SAM" id="MobiDB-lite"/>
    </source>
</evidence>
<dbReference type="Proteomes" id="UP001153555">
    <property type="component" value="Unassembled WGS sequence"/>
</dbReference>
<feature type="non-terminal residue" evidence="2">
    <location>
        <position position="106"/>
    </location>
</feature>
<proteinExistence type="predicted"/>
<name>A0A9N7NLN8_STRHE</name>
<feature type="non-terminal residue" evidence="2">
    <location>
        <position position="1"/>
    </location>
</feature>
<gene>
    <name evidence="2" type="ORF">SHERM_28517</name>
</gene>
<reference evidence="2" key="1">
    <citation type="submission" date="2019-12" db="EMBL/GenBank/DDBJ databases">
        <authorList>
            <person name="Scholes J."/>
        </authorList>
    </citation>
    <scope>NUCLEOTIDE SEQUENCE</scope>
</reference>
<sequence length="106" mass="11448">SGMRKSRSWTSLKTLSSTKAASSDLQNRAMEMSCTEVEYLENLATSFVNLGRPPTTGITKLGRSNFQKNLASCRESVGTFSLGSGMRKSRSWTSLKTLSSTKAASA</sequence>
<evidence type="ECO:0000313" key="2">
    <source>
        <dbReference type="EMBL" id="CAA0833249.1"/>
    </source>
</evidence>
<evidence type="ECO:0000313" key="3">
    <source>
        <dbReference type="Proteomes" id="UP001153555"/>
    </source>
</evidence>
<protein>
    <submittedName>
        <fullName evidence="2">Uncharacterized protein</fullName>
    </submittedName>
</protein>
<dbReference type="AlphaFoldDB" id="A0A9N7NLN8"/>
<dbReference type="EMBL" id="CACSLK010027838">
    <property type="protein sequence ID" value="CAA0833249.1"/>
    <property type="molecule type" value="Genomic_DNA"/>
</dbReference>
<feature type="region of interest" description="Disordered" evidence="1">
    <location>
        <begin position="1"/>
        <end position="23"/>
    </location>
</feature>
<organism evidence="2 3">
    <name type="scientific">Striga hermonthica</name>
    <name type="common">Purple witchweed</name>
    <name type="synonym">Buchnera hermonthica</name>
    <dbReference type="NCBI Taxonomy" id="68872"/>
    <lineage>
        <taxon>Eukaryota</taxon>
        <taxon>Viridiplantae</taxon>
        <taxon>Streptophyta</taxon>
        <taxon>Embryophyta</taxon>
        <taxon>Tracheophyta</taxon>
        <taxon>Spermatophyta</taxon>
        <taxon>Magnoliopsida</taxon>
        <taxon>eudicotyledons</taxon>
        <taxon>Gunneridae</taxon>
        <taxon>Pentapetalae</taxon>
        <taxon>asterids</taxon>
        <taxon>lamiids</taxon>
        <taxon>Lamiales</taxon>
        <taxon>Orobanchaceae</taxon>
        <taxon>Buchnereae</taxon>
        <taxon>Striga</taxon>
    </lineage>
</organism>
<accession>A0A9N7NLN8</accession>
<dbReference type="OrthoDB" id="927622at2759"/>
<feature type="compositionally biased region" description="Low complexity" evidence="1">
    <location>
        <begin position="8"/>
        <end position="23"/>
    </location>
</feature>
<keyword evidence="3" id="KW-1185">Reference proteome</keyword>